<feature type="non-terminal residue" evidence="1">
    <location>
        <position position="1"/>
    </location>
</feature>
<reference evidence="1" key="1">
    <citation type="submission" date="2020-04" db="EMBL/GenBank/DDBJ databases">
        <authorList>
            <person name="Alioto T."/>
            <person name="Alioto T."/>
            <person name="Gomez Garrido J."/>
        </authorList>
    </citation>
    <scope>NUCLEOTIDE SEQUENCE</scope>
    <source>
        <strain evidence="1">A484AB</strain>
    </source>
</reference>
<dbReference type="OrthoDB" id="8030979at2759"/>
<gene>
    <name evidence="1" type="ORF">PACLA_8A087332</name>
</gene>
<name>A0A6S7IM30_PARCT</name>
<dbReference type="Proteomes" id="UP001152795">
    <property type="component" value="Unassembled WGS sequence"/>
</dbReference>
<proteinExistence type="predicted"/>
<comment type="caution">
    <text evidence="1">The sequence shown here is derived from an EMBL/GenBank/DDBJ whole genome shotgun (WGS) entry which is preliminary data.</text>
</comment>
<evidence type="ECO:0000313" key="2">
    <source>
        <dbReference type="Proteomes" id="UP001152795"/>
    </source>
</evidence>
<sequence>YLARILVGGLGRIIPVESPGSDSYHIRDEVQILNNSVFAILDHMTYDVTSDLDRFPGPGTKPRNIKNPQTRRCHKIDILDISKTLMYDFHYNYIKPKYGDDARLLFTDTDSLCYEIRTEDFFKDISEDVHEKFDTSNL</sequence>
<dbReference type="AlphaFoldDB" id="A0A6S7IM30"/>
<protein>
    <submittedName>
        <fullName evidence="1">Uncharacterized protein</fullName>
    </submittedName>
</protein>
<dbReference type="PANTHER" id="PTHR31511">
    <property type="entry name" value="PROTEIN CBG23764"/>
    <property type="match status" value="1"/>
</dbReference>
<feature type="non-terminal residue" evidence="1">
    <location>
        <position position="138"/>
    </location>
</feature>
<keyword evidence="2" id="KW-1185">Reference proteome</keyword>
<organism evidence="1 2">
    <name type="scientific">Paramuricea clavata</name>
    <name type="common">Red gorgonian</name>
    <name type="synonym">Violescent sea-whip</name>
    <dbReference type="NCBI Taxonomy" id="317549"/>
    <lineage>
        <taxon>Eukaryota</taxon>
        <taxon>Metazoa</taxon>
        <taxon>Cnidaria</taxon>
        <taxon>Anthozoa</taxon>
        <taxon>Octocorallia</taxon>
        <taxon>Malacalcyonacea</taxon>
        <taxon>Plexauridae</taxon>
        <taxon>Paramuricea</taxon>
    </lineage>
</organism>
<dbReference type="PANTHER" id="PTHR31511:SF12">
    <property type="entry name" value="RHO TERMINATION FACTOR N-TERMINAL DOMAIN-CONTAINING PROTEIN"/>
    <property type="match status" value="1"/>
</dbReference>
<dbReference type="EMBL" id="CACRXK020010830">
    <property type="protein sequence ID" value="CAB4020195.1"/>
    <property type="molecule type" value="Genomic_DNA"/>
</dbReference>
<accession>A0A6S7IM30</accession>
<evidence type="ECO:0000313" key="1">
    <source>
        <dbReference type="EMBL" id="CAB4020195.1"/>
    </source>
</evidence>